<dbReference type="GO" id="GO:0009311">
    <property type="term" value="P:oligosaccharide metabolic process"/>
    <property type="evidence" value="ECO:0007669"/>
    <property type="project" value="TreeGrafter"/>
</dbReference>
<evidence type="ECO:0000256" key="9">
    <source>
        <dbReference type="ARBA" id="ARBA00023136"/>
    </source>
</evidence>
<evidence type="ECO:0000256" key="4">
    <source>
        <dbReference type="ARBA" id="ARBA00022679"/>
    </source>
</evidence>
<dbReference type="Pfam" id="PF00777">
    <property type="entry name" value="Glyco_transf_29"/>
    <property type="match status" value="1"/>
</dbReference>
<evidence type="ECO:0000256" key="7">
    <source>
        <dbReference type="ARBA" id="ARBA00022989"/>
    </source>
</evidence>
<evidence type="ECO:0000256" key="12">
    <source>
        <dbReference type="SAM" id="SignalP"/>
    </source>
</evidence>
<keyword evidence="12" id="KW-0732">Signal</keyword>
<evidence type="ECO:0000256" key="8">
    <source>
        <dbReference type="ARBA" id="ARBA00023034"/>
    </source>
</evidence>
<keyword evidence="9" id="KW-0472">Membrane</keyword>
<keyword evidence="14" id="KW-1185">Reference proteome</keyword>
<accession>A0AB34J6B2</accession>
<dbReference type="SUPFAM" id="SSF56219">
    <property type="entry name" value="DNase I-like"/>
    <property type="match status" value="1"/>
</dbReference>
<comment type="caution">
    <text evidence="13">The sequence shown here is derived from an EMBL/GenBank/DDBJ whole genome shotgun (WGS) entry which is preliminary data.</text>
</comment>
<dbReference type="Proteomes" id="UP001515480">
    <property type="component" value="Unassembled WGS sequence"/>
</dbReference>
<gene>
    <name evidence="13" type="ORF">AB1Y20_005473</name>
</gene>
<evidence type="ECO:0000256" key="1">
    <source>
        <dbReference type="ARBA" id="ARBA00004323"/>
    </source>
</evidence>
<evidence type="ECO:0000256" key="11">
    <source>
        <dbReference type="SAM" id="MobiDB-lite"/>
    </source>
</evidence>
<dbReference type="InterPro" id="IPR036691">
    <property type="entry name" value="Endo/exonu/phosph_ase_sf"/>
</dbReference>
<keyword evidence="7" id="KW-1133">Transmembrane helix</keyword>
<organism evidence="13 14">
    <name type="scientific">Prymnesium parvum</name>
    <name type="common">Toxic golden alga</name>
    <dbReference type="NCBI Taxonomy" id="97485"/>
    <lineage>
        <taxon>Eukaryota</taxon>
        <taxon>Haptista</taxon>
        <taxon>Haptophyta</taxon>
        <taxon>Prymnesiophyceae</taxon>
        <taxon>Prymnesiales</taxon>
        <taxon>Prymnesiaceae</taxon>
        <taxon>Prymnesium</taxon>
    </lineage>
</organism>
<keyword evidence="3" id="KW-0328">Glycosyltransferase</keyword>
<feature type="compositionally biased region" description="Low complexity" evidence="11">
    <location>
        <begin position="638"/>
        <end position="648"/>
    </location>
</feature>
<keyword evidence="6" id="KW-0735">Signal-anchor</keyword>
<dbReference type="EMBL" id="JBGBPQ010000013">
    <property type="protein sequence ID" value="KAL1512210.1"/>
    <property type="molecule type" value="Genomic_DNA"/>
</dbReference>
<proteinExistence type="inferred from homology"/>
<dbReference type="InterPro" id="IPR038578">
    <property type="entry name" value="GT29-like_sf"/>
</dbReference>
<evidence type="ECO:0000313" key="13">
    <source>
        <dbReference type="EMBL" id="KAL1512210.1"/>
    </source>
</evidence>
<dbReference type="Gene3D" id="3.60.10.10">
    <property type="entry name" value="Endonuclease/exonuclease/phosphatase"/>
    <property type="match status" value="1"/>
</dbReference>
<evidence type="ECO:0000256" key="3">
    <source>
        <dbReference type="ARBA" id="ARBA00022676"/>
    </source>
</evidence>
<sequence>MARRRERELLALVLFSATVHTLLRNLLEANLDVSYTHLRATPSHAPPTPRCAARARLLLWNAKPRPTRAPRGSEGRVQAAEEEPVTRALRLAAARRFDLVAMTEVSVDEARLVSLAQEFGFAHARLVRGRGASGLAIASRRAIAPRADAPPPAEGMEHGVLCASLPPHDAAAPSLHVCVTHLSAASDRVRQSEAAALLRQLPASPTLLLGNLNGLSPLDFASGGASADGVAASLAALQSSRKYREKYLLPSGEPAVGALRKILQAGYLDLAHHPHREGVACCSPTVAAAEVAVRVDYALANAALARACASEAMWARVLPEADVRDGEHRPIEVVLGEEEPSWASPRSRKPPADEPPRRRVPRDAADVDELREPSLSDPVYRIAGEDEHPTPNETVAGEEAMPAGAPHGRPGDECAALGEAEPLSRLHEKVEAPLLVQRCQALSAILRHFNRTTRFESCAVVGGSGILAKYPKGAEIDSHEVVIRVNDCPTKGYEHMAGARTTIRFLNGPRSIRWMMEMQRNVYAKQPKKMPPELINNELVVAWAKPDTVNSLKRMLPGMRVVRAFTRFRRECVQPTFWSDAELRAHKERAPRLEITFGFEAVAHALYNCERVSIYGFFLDEGSDDIWKKKGRHDESDSTAQDTTSTTSGLETDSAATLETPYHYYENHTVDKAAKDPNKPWTYRYHNFELEHSKYRQLENVCWLRIITK</sequence>
<comment type="similarity">
    <text evidence="2">Belongs to the glycosyltransferase 29 family.</text>
</comment>
<keyword evidence="5" id="KW-0812">Transmembrane</keyword>
<evidence type="ECO:0000256" key="6">
    <source>
        <dbReference type="ARBA" id="ARBA00022968"/>
    </source>
</evidence>
<evidence type="ECO:0000256" key="10">
    <source>
        <dbReference type="ARBA" id="ARBA00023180"/>
    </source>
</evidence>
<evidence type="ECO:0000256" key="5">
    <source>
        <dbReference type="ARBA" id="ARBA00022692"/>
    </source>
</evidence>
<dbReference type="AlphaFoldDB" id="A0AB34J6B2"/>
<evidence type="ECO:0000256" key="2">
    <source>
        <dbReference type="ARBA" id="ARBA00006003"/>
    </source>
</evidence>
<dbReference type="GO" id="GO:0006491">
    <property type="term" value="P:N-glycan processing"/>
    <property type="evidence" value="ECO:0007669"/>
    <property type="project" value="TreeGrafter"/>
</dbReference>
<dbReference type="GO" id="GO:0000139">
    <property type="term" value="C:Golgi membrane"/>
    <property type="evidence" value="ECO:0007669"/>
    <property type="project" value="UniProtKB-SubCell"/>
</dbReference>
<dbReference type="PANTHER" id="PTHR11987:SF53">
    <property type="entry name" value="ALPHA-2,8-SIALYLTRANSFERASE 8F-LIKE"/>
    <property type="match status" value="1"/>
</dbReference>
<dbReference type="InterPro" id="IPR001675">
    <property type="entry name" value="Glyco_trans_29"/>
</dbReference>
<feature type="region of interest" description="Disordered" evidence="11">
    <location>
        <begin position="630"/>
        <end position="651"/>
    </location>
</feature>
<comment type="subcellular location">
    <subcellularLocation>
        <location evidence="1">Golgi apparatus membrane</location>
        <topology evidence="1">Single-pass type II membrane protein</topology>
    </subcellularLocation>
</comment>
<evidence type="ECO:0000313" key="14">
    <source>
        <dbReference type="Proteomes" id="UP001515480"/>
    </source>
</evidence>
<keyword evidence="8" id="KW-0333">Golgi apparatus</keyword>
<feature type="chain" id="PRO_5044318944" evidence="12">
    <location>
        <begin position="22"/>
        <end position="709"/>
    </location>
</feature>
<name>A0AB34J6B2_PRYPA</name>
<feature type="signal peptide" evidence="12">
    <location>
        <begin position="1"/>
        <end position="21"/>
    </location>
</feature>
<protein>
    <submittedName>
        <fullName evidence="13">Uncharacterized protein</fullName>
    </submittedName>
</protein>
<dbReference type="InterPro" id="IPR050943">
    <property type="entry name" value="Glycosyltr_29_Sialyltrsf"/>
</dbReference>
<feature type="compositionally biased region" description="Basic and acidic residues" evidence="11">
    <location>
        <begin position="350"/>
        <end position="374"/>
    </location>
</feature>
<dbReference type="GO" id="GO:0003828">
    <property type="term" value="F:alpha-N-acetylneuraminate alpha-2,8-sialyltransferase activity"/>
    <property type="evidence" value="ECO:0007669"/>
    <property type="project" value="TreeGrafter"/>
</dbReference>
<keyword evidence="4" id="KW-0808">Transferase</keyword>
<keyword evidence="10" id="KW-0325">Glycoprotein</keyword>
<dbReference type="Gene3D" id="3.90.1480.20">
    <property type="entry name" value="Glycosyl transferase family 29"/>
    <property type="match status" value="1"/>
</dbReference>
<dbReference type="PANTHER" id="PTHR11987">
    <property type="entry name" value="ALPHA-2,8-SIALYLTRANSFERASE"/>
    <property type="match status" value="1"/>
</dbReference>
<reference evidence="13 14" key="1">
    <citation type="journal article" date="2024" name="Science">
        <title>Giant polyketide synthase enzymes in the biosynthesis of giant marine polyether toxins.</title>
        <authorList>
            <person name="Fallon T.R."/>
            <person name="Shende V.V."/>
            <person name="Wierzbicki I.H."/>
            <person name="Pendleton A.L."/>
            <person name="Watervoot N.F."/>
            <person name="Auber R.P."/>
            <person name="Gonzalez D.J."/>
            <person name="Wisecaver J.H."/>
            <person name="Moore B.S."/>
        </authorList>
    </citation>
    <scope>NUCLEOTIDE SEQUENCE [LARGE SCALE GENOMIC DNA]</scope>
    <source>
        <strain evidence="13 14">12B1</strain>
    </source>
</reference>
<feature type="region of interest" description="Disordered" evidence="11">
    <location>
        <begin position="334"/>
        <end position="411"/>
    </location>
</feature>